<dbReference type="InterPro" id="IPR004265">
    <property type="entry name" value="Dirigent"/>
</dbReference>
<evidence type="ECO:0000256" key="1">
    <source>
        <dbReference type="RuleBase" id="RU363099"/>
    </source>
</evidence>
<feature type="signal peptide" evidence="1">
    <location>
        <begin position="1"/>
        <end position="28"/>
    </location>
</feature>
<evidence type="ECO:0000313" key="3">
    <source>
        <dbReference type="Proteomes" id="UP000026960"/>
    </source>
</evidence>
<keyword evidence="1" id="KW-0052">Apoplast</keyword>
<protein>
    <recommendedName>
        <fullName evidence="1">Dirigent protein</fullName>
    </recommendedName>
</protein>
<dbReference type="Gramene" id="OBART10G09040.1">
    <property type="protein sequence ID" value="OBART10G09040.1"/>
    <property type="gene ID" value="OBART10G09040"/>
</dbReference>
<proteinExistence type="inferred from homology"/>
<keyword evidence="3" id="KW-1185">Reference proteome</keyword>
<dbReference type="GO" id="GO:0048046">
    <property type="term" value="C:apoplast"/>
    <property type="evidence" value="ECO:0007669"/>
    <property type="project" value="UniProtKB-SubCell"/>
</dbReference>
<dbReference type="eggNOG" id="ENOG502SRFP">
    <property type="taxonomic scope" value="Eukaryota"/>
</dbReference>
<comment type="subcellular location">
    <subcellularLocation>
        <location evidence="1">Secreted</location>
        <location evidence="1">Extracellular space</location>
        <location evidence="1">Apoplast</location>
    </subcellularLocation>
</comment>
<sequence>MTRMAASHRAILALILLFSSSAATIAAAQPAAADGGRTTHLHFYMHEFFNGGPNGTTARVAPPARSGGSLFGFVSVVDDALREGADPASRLVGRAQGLAAGTSLADGSVTTMLDFVFTDGPYKGSTVAARALAPPAAAAADGVADAGAGAGMTHLHFFFHEVFTAGPNGTTATVAPPARSGDGSSLGFVGVVDDLSLAFTEEGPYAGSTLQVFGRAVLGTVMERPVVGGTGKFRMARGHTLSRRVNSSDPDNLLVIEYDAYVTTSPI</sequence>
<dbReference type="Pfam" id="PF03018">
    <property type="entry name" value="Dirigent"/>
    <property type="match status" value="2"/>
</dbReference>
<dbReference type="AlphaFoldDB" id="A0A0D3HDC7"/>
<dbReference type="PANTHER" id="PTHR21495">
    <property type="entry name" value="NUCLEOPORIN-RELATED"/>
    <property type="match status" value="1"/>
</dbReference>
<organism evidence="2">
    <name type="scientific">Oryza barthii</name>
    <dbReference type="NCBI Taxonomy" id="65489"/>
    <lineage>
        <taxon>Eukaryota</taxon>
        <taxon>Viridiplantae</taxon>
        <taxon>Streptophyta</taxon>
        <taxon>Embryophyta</taxon>
        <taxon>Tracheophyta</taxon>
        <taxon>Spermatophyta</taxon>
        <taxon>Magnoliopsida</taxon>
        <taxon>Liliopsida</taxon>
        <taxon>Poales</taxon>
        <taxon>Poaceae</taxon>
        <taxon>BOP clade</taxon>
        <taxon>Oryzoideae</taxon>
        <taxon>Oryzeae</taxon>
        <taxon>Oryzinae</taxon>
        <taxon>Oryza</taxon>
    </lineage>
</organism>
<dbReference type="PaxDb" id="65489-OBART10G09040.1"/>
<comment type="function">
    <text evidence="1">Dirigent proteins impart stereoselectivity on the phenoxy radical-coupling reaction, yielding optically active lignans from two molecules of coniferyl alcohol in the biosynthesis of lignans, flavonolignans, and alkaloids and thus plays a central role in plant secondary metabolism.</text>
</comment>
<comment type="similarity">
    <text evidence="1">Belongs to the plant dirigent protein family.</text>
</comment>
<accession>A0A0D3HDC7</accession>
<dbReference type="HOGENOM" id="CLU_087111_7_0_1"/>
<dbReference type="Proteomes" id="UP000026960">
    <property type="component" value="Chromosome 10"/>
</dbReference>
<keyword evidence="1" id="KW-0732">Signal</keyword>
<feature type="chain" id="PRO_5008190716" description="Dirigent protein" evidence="1">
    <location>
        <begin position="29"/>
        <end position="267"/>
    </location>
</feature>
<dbReference type="STRING" id="65489.A0A0D3HDC7"/>
<reference evidence="2" key="1">
    <citation type="journal article" date="2009" name="Rice">
        <title>De Novo Next Generation Sequencing of Plant Genomes.</title>
        <authorList>
            <person name="Rounsley S."/>
            <person name="Marri P.R."/>
            <person name="Yu Y."/>
            <person name="He R."/>
            <person name="Sisneros N."/>
            <person name="Goicoechea J.L."/>
            <person name="Lee S.J."/>
            <person name="Angelova A."/>
            <person name="Kudrna D."/>
            <person name="Luo M."/>
            <person name="Affourtit J."/>
            <person name="Desany B."/>
            <person name="Knight J."/>
            <person name="Niazi F."/>
            <person name="Egholm M."/>
            <person name="Wing R.A."/>
        </authorList>
    </citation>
    <scope>NUCLEOTIDE SEQUENCE [LARGE SCALE GENOMIC DNA]</scope>
    <source>
        <strain evidence="2">cv. IRGC 105608</strain>
    </source>
</reference>
<evidence type="ECO:0000313" key="2">
    <source>
        <dbReference type="EnsemblPlants" id="OBART10G09040.1"/>
    </source>
</evidence>
<name>A0A0D3HDC7_9ORYZ</name>
<dbReference type="EnsemblPlants" id="OBART10G09040.1">
    <property type="protein sequence ID" value="OBART10G09040.1"/>
    <property type="gene ID" value="OBART10G09040"/>
</dbReference>
<reference evidence="2" key="2">
    <citation type="submission" date="2015-03" db="UniProtKB">
        <authorList>
            <consortium name="EnsemblPlants"/>
        </authorList>
    </citation>
    <scope>IDENTIFICATION</scope>
</reference>
<keyword evidence="1" id="KW-0964">Secreted</keyword>
<comment type="subunit">
    <text evidence="1">Homodimer.</text>
</comment>